<dbReference type="AlphaFoldDB" id="A0A1N7PG51"/>
<dbReference type="RefSeq" id="WP_076517235.1">
    <property type="nucleotide sequence ID" value="NZ_FTOH01000009.1"/>
</dbReference>
<keyword evidence="2" id="KW-1185">Reference proteome</keyword>
<accession>A0A1N7PG51</accession>
<reference evidence="2" key="1">
    <citation type="submission" date="2017-01" db="EMBL/GenBank/DDBJ databases">
        <authorList>
            <person name="Varghese N."/>
            <person name="Submissions S."/>
        </authorList>
    </citation>
    <scope>NUCLEOTIDE SEQUENCE [LARGE SCALE GENOMIC DNA]</scope>
    <source>
        <strain evidence="2">DSM 24913</strain>
    </source>
</reference>
<evidence type="ECO:0000313" key="1">
    <source>
        <dbReference type="EMBL" id="SIT09339.1"/>
    </source>
</evidence>
<proteinExistence type="predicted"/>
<dbReference type="Proteomes" id="UP000185639">
    <property type="component" value="Unassembled WGS sequence"/>
</dbReference>
<evidence type="ECO:0000313" key="2">
    <source>
        <dbReference type="Proteomes" id="UP000185639"/>
    </source>
</evidence>
<gene>
    <name evidence="1" type="ORF">SAMN05421686_109152</name>
</gene>
<name>A0A1N7PG51_9GAMM</name>
<organism evidence="1 2">
    <name type="scientific">Thalassolituus maritimus</name>
    <dbReference type="NCBI Taxonomy" id="484498"/>
    <lineage>
        <taxon>Bacteria</taxon>
        <taxon>Pseudomonadati</taxon>
        <taxon>Pseudomonadota</taxon>
        <taxon>Gammaproteobacteria</taxon>
        <taxon>Oceanospirillales</taxon>
        <taxon>Oceanospirillaceae</taxon>
        <taxon>Thalassolituus</taxon>
    </lineage>
</organism>
<dbReference type="OrthoDB" id="6370392at2"/>
<sequence>MYDFSSFMVDHDLTSDHHEFEATISGFDYDIHFALLDDRSIFDTQRSRTYRHYDDLSAMVQTDLVTHDGDVDSGVRFFHERWSTELRYLTPVREIIDVHQSPTTATIHVLTVTRYNAATLLFRIT</sequence>
<protein>
    <submittedName>
        <fullName evidence="1">Uncharacterized protein</fullName>
    </submittedName>
</protein>
<dbReference type="STRING" id="484498.SAMN05421686_109152"/>
<dbReference type="EMBL" id="FTOH01000009">
    <property type="protein sequence ID" value="SIT09339.1"/>
    <property type="molecule type" value="Genomic_DNA"/>
</dbReference>